<evidence type="ECO:0000256" key="3">
    <source>
        <dbReference type="ARBA" id="ARBA00022692"/>
    </source>
</evidence>
<evidence type="ECO:0000256" key="2">
    <source>
        <dbReference type="ARBA" id="ARBA00022475"/>
    </source>
</evidence>
<gene>
    <name evidence="7" type="ORF">OR16_39904</name>
</gene>
<reference evidence="7 8" key="1">
    <citation type="journal article" date="2012" name="J. Bacteriol.">
        <title>De Novo Genome Project of Cupriavidus basilensis OR16.</title>
        <authorList>
            <person name="Cserhati M."/>
            <person name="Kriszt B."/>
            <person name="Szoboszlay S."/>
            <person name="Toth A."/>
            <person name="Szabo I."/>
            <person name="Tancsics A."/>
            <person name="Nagy I."/>
            <person name="Horvath B."/>
            <person name="Nagy I."/>
            <person name="Kukolya J."/>
        </authorList>
    </citation>
    <scope>NUCLEOTIDE SEQUENCE [LARGE SCALE GENOMIC DNA]</scope>
    <source>
        <strain evidence="7 8">OR16</strain>
    </source>
</reference>
<dbReference type="PANTHER" id="PTHR30250:SF11">
    <property type="entry name" value="O-ANTIGEN TRANSPORTER-RELATED"/>
    <property type="match status" value="1"/>
</dbReference>
<feature type="transmembrane region" description="Helical" evidence="6">
    <location>
        <begin position="179"/>
        <end position="200"/>
    </location>
</feature>
<dbReference type="RefSeq" id="WP_006164085.1">
    <property type="nucleotide sequence ID" value="NZ_AHJE01000170.1"/>
</dbReference>
<keyword evidence="2" id="KW-1003">Cell membrane</keyword>
<protein>
    <recommendedName>
        <fullName evidence="9">Polysaccharide biosynthesis protein</fullName>
    </recommendedName>
</protein>
<dbReference type="InterPro" id="IPR002797">
    <property type="entry name" value="Polysacc_synth"/>
</dbReference>
<feature type="transmembrane region" description="Helical" evidence="6">
    <location>
        <begin position="221"/>
        <end position="248"/>
    </location>
</feature>
<feature type="transmembrane region" description="Helical" evidence="6">
    <location>
        <begin position="153"/>
        <end position="173"/>
    </location>
</feature>
<evidence type="ECO:0008006" key="9">
    <source>
        <dbReference type="Google" id="ProtNLM"/>
    </source>
</evidence>
<dbReference type="PANTHER" id="PTHR30250">
    <property type="entry name" value="PST FAMILY PREDICTED COLANIC ACID TRANSPORTER"/>
    <property type="match status" value="1"/>
</dbReference>
<feature type="transmembrane region" description="Helical" evidence="6">
    <location>
        <begin position="7"/>
        <end position="29"/>
    </location>
</feature>
<dbReference type="GO" id="GO:0005886">
    <property type="term" value="C:plasma membrane"/>
    <property type="evidence" value="ECO:0007669"/>
    <property type="project" value="UniProtKB-SubCell"/>
</dbReference>
<feature type="transmembrane region" description="Helical" evidence="6">
    <location>
        <begin position="120"/>
        <end position="141"/>
    </location>
</feature>
<evidence type="ECO:0000256" key="1">
    <source>
        <dbReference type="ARBA" id="ARBA00004651"/>
    </source>
</evidence>
<feature type="transmembrane region" description="Helical" evidence="6">
    <location>
        <begin position="41"/>
        <end position="63"/>
    </location>
</feature>
<proteinExistence type="predicted"/>
<dbReference type="Pfam" id="PF01943">
    <property type="entry name" value="Polysacc_synt"/>
    <property type="match status" value="1"/>
</dbReference>
<organism evidence="7 8">
    <name type="scientific">Cupriavidus basilensis OR16</name>
    <dbReference type="NCBI Taxonomy" id="1127483"/>
    <lineage>
        <taxon>Bacteria</taxon>
        <taxon>Pseudomonadati</taxon>
        <taxon>Pseudomonadota</taxon>
        <taxon>Betaproteobacteria</taxon>
        <taxon>Burkholderiales</taxon>
        <taxon>Burkholderiaceae</taxon>
        <taxon>Cupriavidus</taxon>
    </lineage>
</organism>
<keyword evidence="4 6" id="KW-1133">Transmembrane helix</keyword>
<name>H1SHN8_9BURK</name>
<comment type="subcellular location">
    <subcellularLocation>
        <location evidence="1">Cell membrane</location>
        <topology evidence="1">Multi-pass membrane protein</topology>
    </subcellularLocation>
</comment>
<dbReference type="EMBL" id="AHJE01000170">
    <property type="protein sequence ID" value="EHP37946.1"/>
    <property type="molecule type" value="Genomic_DNA"/>
</dbReference>
<feature type="transmembrane region" description="Helical" evidence="6">
    <location>
        <begin position="83"/>
        <end position="108"/>
    </location>
</feature>
<evidence type="ECO:0000313" key="7">
    <source>
        <dbReference type="EMBL" id="EHP37946.1"/>
    </source>
</evidence>
<evidence type="ECO:0000256" key="5">
    <source>
        <dbReference type="ARBA" id="ARBA00023136"/>
    </source>
</evidence>
<dbReference type="InterPro" id="IPR050833">
    <property type="entry name" value="Poly_Biosynth_Transport"/>
</dbReference>
<feature type="transmembrane region" description="Helical" evidence="6">
    <location>
        <begin position="260"/>
        <end position="282"/>
    </location>
</feature>
<dbReference type="Proteomes" id="UP000005808">
    <property type="component" value="Unassembled WGS sequence"/>
</dbReference>
<dbReference type="AlphaFoldDB" id="H1SHN8"/>
<sequence>MKIRKSASLVVLLSSIVSSGLGFLFQIAVSRSLSQHEYAQYTIFFEIYTTIVMVCDLGMAVTFVNLFRQKLTSEDDSSREERLLILVVIALKAAIFFPSFVIGSIYFYRISPGVYGVTELFLYAALFCSVTEVAYQFCLTVDQSHTDFMRLAVFRIILPIARVLAIFALIYFGNRDFGLISLIYGISAIVCIPKFIRLIVEAKLSIIDMNELKPYFREFFSLLKWNLLASFSALVVMKADVLIVASYLPPSEIAAYGAAQRFSIVGSVLTGACGTVLIPLAVGLKHRIDIDRYLKKAIRNSILFALPLAVLILMSKIIVPMVMGPNLASVCIWCHALVWRQPLA</sequence>
<evidence type="ECO:0000256" key="4">
    <source>
        <dbReference type="ARBA" id="ARBA00022989"/>
    </source>
</evidence>
<evidence type="ECO:0000256" key="6">
    <source>
        <dbReference type="SAM" id="Phobius"/>
    </source>
</evidence>
<accession>H1SHN8</accession>
<feature type="transmembrane region" description="Helical" evidence="6">
    <location>
        <begin position="302"/>
        <end position="323"/>
    </location>
</feature>
<keyword evidence="5 6" id="KW-0472">Membrane</keyword>
<comment type="caution">
    <text evidence="7">The sequence shown here is derived from an EMBL/GenBank/DDBJ whole genome shotgun (WGS) entry which is preliminary data.</text>
</comment>
<keyword evidence="3 6" id="KW-0812">Transmembrane</keyword>
<evidence type="ECO:0000313" key="8">
    <source>
        <dbReference type="Proteomes" id="UP000005808"/>
    </source>
</evidence>